<name>A0ACB8X3X1_9TELE</name>
<sequence length="221" mass="24872">MQCRMWRANPSVPKMADLPPARLRLYKPPFYSTGVDCFGPFTVKVGRQTEKRWGIVFKCLTTRCVHLDLLESLHTDAFLMSLRRFIARRGKPFELLSDNGTSIGGARELREAFETMTPHLKEQLAKQKIEFCFNPPSTPHFGGAWEREVRLFMTLVTPLGIADGGTAKFSSTASGPDLSVTTCLAYRRGRSGRETGSTLNQTKWCSFVDPQLPQGFMACRE</sequence>
<reference evidence="1" key="1">
    <citation type="submission" date="2022-04" db="EMBL/GenBank/DDBJ databases">
        <title>Jade perch genome.</title>
        <authorList>
            <person name="Chao B."/>
        </authorList>
    </citation>
    <scope>NUCLEOTIDE SEQUENCE</scope>
    <source>
        <strain evidence="1">CB-2022</strain>
    </source>
</reference>
<feature type="non-terminal residue" evidence="1">
    <location>
        <position position="221"/>
    </location>
</feature>
<comment type="caution">
    <text evidence="1">The sequence shown here is derived from an EMBL/GenBank/DDBJ whole genome shotgun (WGS) entry which is preliminary data.</text>
</comment>
<dbReference type="EMBL" id="CM041533">
    <property type="protein sequence ID" value="KAI3374590.1"/>
    <property type="molecule type" value="Genomic_DNA"/>
</dbReference>
<evidence type="ECO:0000313" key="2">
    <source>
        <dbReference type="Proteomes" id="UP000831701"/>
    </source>
</evidence>
<proteinExistence type="predicted"/>
<dbReference type="Proteomes" id="UP000831701">
    <property type="component" value="Chromosome 3"/>
</dbReference>
<keyword evidence="2" id="KW-1185">Reference proteome</keyword>
<evidence type="ECO:0000313" key="1">
    <source>
        <dbReference type="EMBL" id="KAI3374590.1"/>
    </source>
</evidence>
<protein>
    <submittedName>
        <fullName evidence="1">Uncharacterized protein</fullName>
    </submittedName>
</protein>
<gene>
    <name evidence="1" type="ORF">L3Q82_021165</name>
</gene>
<organism evidence="1 2">
    <name type="scientific">Scortum barcoo</name>
    <name type="common">barcoo grunter</name>
    <dbReference type="NCBI Taxonomy" id="214431"/>
    <lineage>
        <taxon>Eukaryota</taxon>
        <taxon>Metazoa</taxon>
        <taxon>Chordata</taxon>
        <taxon>Craniata</taxon>
        <taxon>Vertebrata</taxon>
        <taxon>Euteleostomi</taxon>
        <taxon>Actinopterygii</taxon>
        <taxon>Neopterygii</taxon>
        <taxon>Teleostei</taxon>
        <taxon>Neoteleostei</taxon>
        <taxon>Acanthomorphata</taxon>
        <taxon>Eupercaria</taxon>
        <taxon>Centrarchiformes</taxon>
        <taxon>Terapontoidei</taxon>
        <taxon>Terapontidae</taxon>
        <taxon>Scortum</taxon>
    </lineage>
</organism>
<accession>A0ACB8X3X1</accession>